<evidence type="ECO:0000256" key="6">
    <source>
        <dbReference type="ARBA" id="ARBA00022917"/>
    </source>
</evidence>
<keyword evidence="4 8" id="KW-0547">Nucleotide-binding</keyword>
<evidence type="ECO:0000259" key="9">
    <source>
        <dbReference type="PROSITE" id="PS50862"/>
    </source>
</evidence>
<evidence type="ECO:0000256" key="7">
    <source>
        <dbReference type="ARBA" id="ARBA00023146"/>
    </source>
</evidence>
<accession>A0ABP3CRN6</accession>
<dbReference type="InterPro" id="IPR012340">
    <property type="entry name" value="NA-bd_OB-fold"/>
</dbReference>
<dbReference type="PROSITE" id="PS50862">
    <property type="entry name" value="AA_TRNA_LIGASE_II"/>
    <property type="match status" value="1"/>
</dbReference>
<dbReference type="NCBIfam" id="TIGR00457">
    <property type="entry name" value="asnS"/>
    <property type="match status" value="1"/>
</dbReference>
<reference evidence="11" key="1">
    <citation type="journal article" date="2019" name="Int. J. Syst. Evol. Microbiol.">
        <title>The Global Catalogue of Microorganisms (GCM) 10K type strain sequencing project: providing services to taxonomists for standard genome sequencing and annotation.</title>
        <authorList>
            <consortium name="The Broad Institute Genomics Platform"/>
            <consortium name="The Broad Institute Genome Sequencing Center for Infectious Disease"/>
            <person name="Wu L."/>
            <person name="Ma J."/>
        </authorList>
    </citation>
    <scope>NUCLEOTIDE SEQUENCE [LARGE SCALE GENOMIC DNA]</scope>
    <source>
        <strain evidence="11">JCM 16211</strain>
    </source>
</reference>
<keyword evidence="6 8" id="KW-0648">Protein biosynthesis</keyword>
<dbReference type="HAMAP" id="MF_00534">
    <property type="entry name" value="Asn_tRNA_synth"/>
    <property type="match status" value="1"/>
</dbReference>
<dbReference type="Gene3D" id="3.30.930.10">
    <property type="entry name" value="Bira Bifunctional Protein, Domain 2"/>
    <property type="match status" value="1"/>
</dbReference>
<dbReference type="RefSeq" id="WP_343990109.1">
    <property type="nucleotide sequence ID" value="NZ_BAAAFM010000008.1"/>
</dbReference>
<evidence type="ECO:0000256" key="3">
    <source>
        <dbReference type="ARBA" id="ARBA00022598"/>
    </source>
</evidence>
<dbReference type="EMBL" id="BAAAFM010000008">
    <property type="protein sequence ID" value="GAA0213627.1"/>
    <property type="molecule type" value="Genomic_DNA"/>
</dbReference>
<dbReference type="PRINTS" id="PR01042">
    <property type="entry name" value="TRNASYNTHASP"/>
</dbReference>
<dbReference type="PANTHER" id="PTHR22594">
    <property type="entry name" value="ASPARTYL/LYSYL-TRNA SYNTHETASE"/>
    <property type="match status" value="1"/>
</dbReference>
<dbReference type="NCBIfam" id="NF003037">
    <property type="entry name" value="PRK03932.1"/>
    <property type="match status" value="1"/>
</dbReference>
<dbReference type="InterPro" id="IPR045864">
    <property type="entry name" value="aa-tRNA-synth_II/BPL/LPL"/>
</dbReference>
<evidence type="ECO:0000256" key="8">
    <source>
        <dbReference type="HAMAP-Rule" id="MF_00534"/>
    </source>
</evidence>
<evidence type="ECO:0000256" key="4">
    <source>
        <dbReference type="ARBA" id="ARBA00022741"/>
    </source>
</evidence>
<organism evidence="10 11">
    <name type="scientific">Kangiella japonica</name>
    <dbReference type="NCBI Taxonomy" id="647384"/>
    <lineage>
        <taxon>Bacteria</taxon>
        <taxon>Pseudomonadati</taxon>
        <taxon>Pseudomonadota</taxon>
        <taxon>Gammaproteobacteria</taxon>
        <taxon>Kangiellales</taxon>
        <taxon>Kangiellaceae</taxon>
        <taxon>Kangiella</taxon>
    </lineage>
</organism>
<dbReference type="Pfam" id="PF01336">
    <property type="entry name" value="tRNA_anti-codon"/>
    <property type="match status" value="1"/>
</dbReference>
<keyword evidence="3 8" id="KW-0436">Ligase</keyword>
<dbReference type="InterPro" id="IPR004364">
    <property type="entry name" value="Aa-tRNA-synt_II"/>
</dbReference>
<dbReference type="GO" id="GO:0016874">
    <property type="term" value="F:ligase activity"/>
    <property type="evidence" value="ECO:0007669"/>
    <property type="project" value="UniProtKB-KW"/>
</dbReference>
<dbReference type="InterPro" id="IPR004365">
    <property type="entry name" value="NA-bd_OB_tRNA"/>
</dbReference>
<keyword evidence="5 8" id="KW-0067">ATP-binding</keyword>
<comment type="catalytic activity">
    <reaction evidence="8">
        <text>tRNA(Asn) + L-asparagine + ATP = L-asparaginyl-tRNA(Asn) + AMP + diphosphate + H(+)</text>
        <dbReference type="Rhea" id="RHEA:11180"/>
        <dbReference type="Rhea" id="RHEA-COMP:9659"/>
        <dbReference type="Rhea" id="RHEA-COMP:9674"/>
        <dbReference type="ChEBI" id="CHEBI:15378"/>
        <dbReference type="ChEBI" id="CHEBI:30616"/>
        <dbReference type="ChEBI" id="CHEBI:33019"/>
        <dbReference type="ChEBI" id="CHEBI:58048"/>
        <dbReference type="ChEBI" id="CHEBI:78442"/>
        <dbReference type="ChEBI" id="CHEBI:78515"/>
        <dbReference type="ChEBI" id="CHEBI:456215"/>
        <dbReference type="EC" id="6.1.1.22"/>
    </reaction>
</comment>
<protein>
    <recommendedName>
        <fullName evidence="8">Asparagine--tRNA ligase</fullName>
        <ecNumber evidence="8">6.1.1.22</ecNumber>
    </recommendedName>
    <alternativeName>
        <fullName evidence="8">Asparaginyl-tRNA synthetase</fullName>
        <shortName evidence="8">AsnRS</shortName>
    </alternativeName>
</protein>
<name>A0ABP3CRN6_9GAMM</name>
<evidence type="ECO:0000313" key="11">
    <source>
        <dbReference type="Proteomes" id="UP001501221"/>
    </source>
</evidence>
<sequence>MLVTIVDALAGKPGIGEEVTVQGWVRNRRDSKAGLSFLNVHDGSCFNPIQAVADNNLDNYNSEVVKLTAGCAVKVTGTLVESQGKGQDYEIQATSVEVMGWVDDPDTYPMQPKRHSMEFLRDNAHLRPRTNITGAVTRVRNSIAQAIHRYFHEHGFNWIHTPIITASDAEGAGEMFRVSTLDMMNLPKDDKGNIDYSKDFFGSESFLTVSGQLNVEAYAMAMSKVYTFGPTFRAENSHTSRHLAEFWMVEPEIAFADLNDNADLAEDMMRYVFEAVLNERQDDMEFFQQRVDSECINRLRNVIDNKFERMDYTDVIEILKKSDKKFEYPVEWGIDLQSEHERYIAEEHVGRPTVVMNYPKDIKAFYMRLNDDEKTVAAMDVLAPGIGEIIGGAQREERLDVLDKRIAEMGLPAEHYWWYRDLRRYGTVPHAGFGLGFDRCVSYVTGVSNIRDVIPFPRVPNNVKF</sequence>
<dbReference type="CDD" id="cd00776">
    <property type="entry name" value="AsxRS_core"/>
    <property type="match status" value="1"/>
</dbReference>
<dbReference type="CDD" id="cd04318">
    <property type="entry name" value="EcAsnRS_like_N"/>
    <property type="match status" value="1"/>
</dbReference>
<comment type="similarity">
    <text evidence="1 8">Belongs to the class-II aminoacyl-tRNA synthetase family.</text>
</comment>
<dbReference type="InterPro" id="IPR002312">
    <property type="entry name" value="Asp/Asn-tRNA-synth_IIb"/>
</dbReference>
<keyword evidence="2 8" id="KW-0963">Cytoplasm</keyword>
<comment type="subunit">
    <text evidence="8">Homodimer.</text>
</comment>
<dbReference type="PANTHER" id="PTHR22594:SF34">
    <property type="entry name" value="ASPARAGINE--TRNA LIGASE, MITOCHONDRIAL-RELATED"/>
    <property type="match status" value="1"/>
</dbReference>
<evidence type="ECO:0000256" key="1">
    <source>
        <dbReference type="ARBA" id="ARBA00008226"/>
    </source>
</evidence>
<evidence type="ECO:0000256" key="2">
    <source>
        <dbReference type="ARBA" id="ARBA00022490"/>
    </source>
</evidence>
<keyword evidence="7 8" id="KW-0030">Aminoacyl-tRNA synthetase</keyword>
<feature type="domain" description="Aminoacyl-transfer RNA synthetases class-II family profile" evidence="9">
    <location>
        <begin position="138"/>
        <end position="455"/>
    </location>
</feature>
<dbReference type="EC" id="6.1.1.22" evidence="8"/>
<proteinExistence type="inferred from homology"/>
<comment type="caution">
    <text evidence="10">The sequence shown here is derived from an EMBL/GenBank/DDBJ whole genome shotgun (WGS) entry which is preliminary data.</text>
</comment>
<dbReference type="InterPro" id="IPR004522">
    <property type="entry name" value="Asn-tRNA-ligase"/>
</dbReference>
<evidence type="ECO:0000313" key="10">
    <source>
        <dbReference type="EMBL" id="GAA0213627.1"/>
    </source>
</evidence>
<comment type="subcellular location">
    <subcellularLocation>
        <location evidence="8">Cytoplasm</location>
    </subcellularLocation>
</comment>
<dbReference type="Gene3D" id="2.40.50.140">
    <property type="entry name" value="Nucleic acid-binding proteins"/>
    <property type="match status" value="1"/>
</dbReference>
<evidence type="ECO:0000256" key="5">
    <source>
        <dbReference type="ARBA" id="ARBA00022840"/>
    </source>
</evidence>
<dbReference type="InterPro" id="IPR006195">
    <property type="entry name" value="aa-tRNA-synth_II"/>
</dbReference>
<dbReference type="SUPFAM" id="SSF50249">
    <property type="entry name" value="Nucleic acid-binding proteins"/>
    <property type="match status" value="1"/>
</dbReference>
<gene>
    <name evidence="8 10" type="primary">asnS</name>
    <name evidence="10" type="ORF">GCM10009123_21070</name>
</gene>
<dbReference type="Pfam" id="PF00152">
    <property type="entry name" value="tRNA-synt_2"/>
    <property type="match status" value="1"/>
</dbReference>
<dbReference type="SUPFAM" id="SSF55681">
    <property type="entry name" value="Class II aaRS and biotin synthetases"/>
    <property type="match status" value="1"/>
</dbReference>
<keyword evidence="11" id="KW-1185">Reference proteome</keyword>
<dbReference type="Proteomes" id="UP001501221">
    <property type="component" value="Unassembled WGS sequence"/>
</dbReference>